<reference evidence="1 2" key="1">
    <citation type="submission" date="2016-10" db="EMBL/GenBank/DDBJ databases">
        <authorList>
            <person name="Varghese N."/>
            <person name="Submissions S."/>
        </authorList>
    </citation>
    <scope>NUCLEOTIDE SEQUENCE [LARGE SCALE GENOMIC DNA]</scope>
    <source>
        <strain evidence="1 2">DSM 21822</strain>
    </source>
</reference>
<proteinExistence type="predicted"/>
<evidence type="ECO:0000313" key="1">
    <source>
        <dbReference type="EMBL" id="SFK97144.1"/>
    </source>
</evidence>
<name>A0A1I4DUA5_9HYPH</name>
<dbReference type="Proteomes" id="UP000323300">
    <property type="component" value="Unassembled WGS sequence"/>
</dbReference>
<dbReference type="EMBL" id="FOSL01000020">
    <property type="protein sequence ID" value="SFK97144.1"/>
    <property type="molecule type" value="Genomic_DNA"/>
</dbReference>
<evidence type="ECO:0000313" key="2">
    <source>
        <dbReference type="Proteomes" id="UP000323300"/>
    </source>
</evidence>
<dbReference type="RefSeq" id="WP_188130530.1">
    <property type="nucleotide sequence ID" value="NZ_BSPE01000046.1"/>
</dbReference>
<protein>
    <submittedName>
        <fullName evidence="1">Uncharacterized protein</fullName>
    </submittedName>
</protein>
<gene>
    <name evidence="1" type="ORF">SAMN04488498_1205</name>
</gene>
<organism evidence="1 2">
    <name type="scientific">Neomesorhizobium albiziae</name>
    <dbReference type="NCBI Taxonomy" id="335020"/>
    <lineage>
        <taxon>Bacteria</taxon>
        <taxon>Pseudomonadati</taxon>
        <taxon>Pseudomonadota</taxon>
        <taxon>Alphaproteobacteria</taxon>
        <taxon>Hyphomicrobiales</taxon>
        <taxon>Phyllobacteriaceae</taxon>
        <taxon>Neomesorhizobium</taxon>
    </lineage>
</organism>
<dbReference type="AlphaFoldDB" id="A0A1I4DUA5"/>
<sequence length="63" mass="6687">MPEALSDEQWEAMRGLAEGMAPTHGRAAAAGGIYQTTLCGAPERKAGVRLTFAVRRYAPPTTP</sequence>
<keyword evidence="2" id="KW-1185">Reference proteome</keyword>
<accession>A0A1I4DUA5</accession>